<organism evidence="2 3">
    <name type="scientific">Caenorhabditis nigoni</name>
    <dbReference type="NCBI Taxonomy" id="1611254"/>
    <lineage>
        <taxon>Eukaryota</taxon>
        <taxon>Metazoa</taxon>
        <taxon>Ecdysozoa</taxon>
        <taxon>Nematoda</taxon>
        <taxon>Chromadorea</taxon>
        <taxon>Rhabditida</taxon>
        <taxon>Rhabditina</taxon>
        <taxon>Rhabditomorpha</taxon>
        <taxon>Rhabditoidea</taxon>
        <taxon>Rhabditidae</taxon>
        <taxon>Peloderinae</taxon>
        <taxon>Caenorhabditis</taxon>
    </lineage>
</organism>
<evidence type="ECO:0000256" key="1">
    <source>
        <dbReference type="SAM" id="MobiDB-lite"/>
    </source>
</evidence>
<accession>A0A2G5TQM5</accession>
<dbReference type="OrthoDB" id="5862043at2759"/>
<comment type="caution">
    <text evidence="2">The sequence shown here is derived from an EMBL/GenBank/DDBJ whole genome shotgun (WGS) entry which is preliminary data.</text>
</comment>
<feature type="compositionally biased region" description="Acidic residues" evidence="1">
    <location>
        <begin position="44"/>
        <end position="54"/>
    </location>
</feature>
<dbReference type="AlphaFoldDB" id="A0A2G5TQM5"/>
<evidence type="ECO:0000313" key="2">
    <source>
        <dbReference type="EMBL" id="PIC29306.1"/>
    </source>
</evidence>
<keyword evidence="3" id="KW-1185">Reference proteome</keyword>
<protein>
    <submittedName>
        <fullName evidence="2">Uncharacterized protein</fullName>
    </submittedName>
</protein>
<dbReference type="EMBL" id="PDUG01000005">
    <property type="protein sequence ID" value="PIC29306.1"/>
    <property type="molecule type" value="Genomic_DNA"/>
</dbReference>
<dbReference type="Proteomes" id="UP000230233">
    <property type="component" value="Chromosome V"/>
</dbReference>
<feature type="compositionally biased region" description="Basic and acidic residues" evidence="1">
    <location>
        <begin position="1"/>
        <end position="11"/>
    </location>
</feature>
<sequence>MMEKEKIPFDTRKRKSLMPDSDDEFDEMEEEQYQQPQQQHDSSFEEEGDKEEEQDRQFYMSDEIDYDEYGTDEEMNYGMDGNDEGEEREERSEAEESMELEVEDVDWQDNDGNQRNVGWEEEVEYWETLDPRLLALVTFYCKEGVSEKFVTRMMSLMSVIYGEKPPFSVRKLKIILKRNEVLNRITFIKCDIEYQLFHQLKWRGNEIIEAHDKLHNGTGAFPENDIRAYRAYRSGMESRGDYENGNINMLFTVFSDGAAFKGISRREVTPVLLRLEGLNLDSNSGGNKFMVLAMLFADGGVKKDFVDTFVERTFSNLPTTLTMNINGRNWKFHLKVLTFMADMKERALLTRLPNWFQEQGCSECLTEGSKKGCGTITYSNYNTFSLRTDSSILRSATNATEGYTVSKGLKTRNYC</sequence>
<evidence type="ECO:0000313" key="3">
    <source>
        <dbReference type="Proteomes" id="UP000230233"/>
    </source>
</evidence>
<feature type="region of interest" description="Disordered" evidence="1">
    <location>
        <begin position="1"/>
        <end position="96"/>
    </location>
</feature>
<gene>
    <name evidence="2" type="primary">Cnig_chr_V.g20931</name>
    <name evidence="2" type="ORF">B9Z55_020931</name>
</gene>
<reference evidence="3" key="1">
    <citation type="submission" date="2017-10" db="EMBL/GenBank/DDBJ databases">
        <title>Rapid genome shrinkage in a self-fertile nematode reveals novel sperm competition proteins.</title>
        <authorList>
            <person name="Yin D."/>
            <person name="Schwarz E.M."/>
            <person name="Thomas C.G."/>
            <person name="Felde R.L."/>
            <person name="Korf I.F."/>
            <person name="Cutter A.D."/>
            <person name="Schartner C.M."/>
            <person name="Ralston E.J."/>
            <person name="Meyer B.J."/>
            <person name="Haag E.S."/>
        </authorList>
    </citation>
    <scope>NUCLEOTIDE SEQUENCE [LARGE SCALE GENOMIC DNA]</scope>
    <source>
        <strain evidence="3">JU1422</strain>
    </source>
</reference>
<feature type="compositionally biased region" description="Acidic residues" evidence="1">
    <location>
        <begin position="20"/>
        <end position="32"/>
    </location>
</feature>
<name>A0A2G5TQM5_9PELO</name>
<feature type="compositionally biased region" description="Acidic residues" evidence="1">
    <location>
        <begin position="62"/>
        <end position="96"/>
    </location>
</feature>
<proteinExistence type="predicted"/>